<keyword evidence="1" id="KW-0812">Transmembrane</keyword>
<evidence type="ECO:0000313" key="3">
    <source>
        <dbReference type="EMBL" id="ADY56330.1"/>
    </source>
</evidence>
<dbReference type="Proteomes" id="UP000007488">
    <property type="component" value="Chromosome"/>
</dbReference>
<keyword evidence="1" id="KW-1133">Transmembrane helix</keyword>
<reference evidence="4" key="2">
    <citation type="submission" date="2011-02" db="EMBL/GenBank/DDBJ databases">
        <title>The complete genome of Syntrophobotulus glycolicus DSM 8271.</title>
        <authorList>
            <person name="Lucas S."/>
            <person name="Copeland A."/>
            <person name="Lapidus A."/>
            <person name="Bruce D."/>
            <person name="Goodwin L."/>
            <person name="Pitluck S."/>
            <person name="Kyrpides N."/>
            <person name="Mavromatis K."/>
            <person name="Pagani I."/>
            <person name="Ivanova N."/>
            <person name="Mikhailova N."/>
            <person name="Chertkov O."/>
            <person name="Held B."/>
            <person name="Detter J.C."/>
            <person name="Tapia R."/>
            <person name="Han C."/>
            <person name="Land M."/>
            <person name="Hauser L."/>
            <person name="Markowitz V."/>
            <person name="Cheng J.-F."/>
            <person name="Hugenholtz P."/>
            <person name="Woyke T."/>
            <person name="Wu D."/>
            <person name="Spring S."/>
            <person name="Schroeder M."/>
            <person name="Brambilla E."/>
            <person name="Klenk H.-P."/>
            <person name="Eisen J.A."/>
        </authorList>
    </citation>
    <scope>NUCLEOTIDE SEQUENCE [LARGE SCALE GENOMIC DNA]</scope>
    <source>
        <strain evidence="4">DSM 8271 / FlGlyR</strain>
    </source>
</reference>
<evidence type="ECO:0000313" key="4">
    <source>
        <dbReference type="Proteomes" id="UP000007488"/>
    </source>
</evidence>
<dbReference type="InterPro" id="IPR045965">
    <property type="entry name" value="DUF6385"/>
</dbReference>
<organism evidence="3 4">
    <name type="scientific">Syntrophobotulus glycolicus (strain DSM 8271 / FlGlyR)</name>
    <dbReference type="NCBI Taxonomy" id="645991"/>
    <lineage>
        <taxon>Bacteria</taxon>
        <taxon>Bacillati</taxon>
        <taxon>Bacillota</taxon>
        <taxon>Clostridia</taxon>
        <taxon>Eubacteriales</taxon>
        <taxon>Desulfitobacteriaceae</taxon>
        <taxon>Syntrophobotulus</taxon>
    </lineage>
</organism>
<keyword evidence="4" id="KW-1185">Reference proteome</keyword>
<reference evidence="3 4" key="1">
    <citation type="journal article" date="2011" name="Stand. Genomic Sci.">
        <title>Complete genome sequence of Syntrophobotulus glycolicus type strain (FlGlyR).</title>
        <authorList>
            <person name="Han C."/>
            <person name="Mwirichia R."/>
            <person name="Chertkov O."/>
            <person name="Held B."/>
            <person name="Lapidus A."/>
            <person name="Nolan M."/>
            <person name="Lucas S."/>
            <person name="Hammon N."/>
            <person name="Deshpande S."/>
            <person name="Cheng J.F."/>
            <person name="Tapia R."/>
            <person name="Goodwin L."/>
            <person name="Pitluck S."/>
            <person name="Huntemann M."/>
            <person name="Liolios K."/>
            <person name="Ivanova N."/>
            <person name="Pagani I."/>
            <person name="Mavromatis K."/>
            <person name="Ovchinikova G."/>
            <person name="Pati A."/>
            <person name="Chen A."/>
            <person name="Palaniappan K."/>
            <person name="Land M."/>
            <person name="Hauser L."/>
            <person name="Brambilla E.M."/>
            <person name="Rohde M."/>
            <person name="Spring S."/>
            <person name="Sikorski J."/>
            <person name="Goker M."/>
            <person name="Woyke T."/>
            <person name="Bristow J."/>
            <person name="Eisen J.A."/>
            <person name="Markowitz V."/>
            <person name="Hugenholtz P."/>
            <person name="Kyrpides N.C."/>
            <person name="Klenk H.P."/>
            <person name="Detter J.C."/>
        </authorList>
    </citation>
    <scope>NUCLEOTIDE SEQUENCE [LARGE SCALE GENOMIC DNA]</scope>
    <source>
        <strain evidence="4">DSM 8271 / FlGlyR</strain>
    </source>
</reference>
<evidence type="ECO:0000256" key="1">
    <source>
        <dbReference type="SAM" id="Phobius"/>
    </source>
</evidence>
<dbReference type="HOGENOM" id="CLU_090935_0_0_9"/>
<gene>
    <name evidence="3" type="ordered locus">Sgly_2037</name>
</gene>
<dbReference type="KEGG" id="sgy:Sgly_2037"/>
<feature type="transmembrane region" description="Helical" evidence="1">
    <location>
        <begin position="170"/>
        <end position="188"/>
    </location>
</feature>
<dbReference type="eggNOG" id="ENOG50341F0">
    <property type="taxonomic scope" value="Bacteria"/>
</dbReference>
<dbReference type="STRING" id="645991.Sgly_2037"/>
<dbReference type="EMBL" id="CP002547">
    <property type="protein sequence ID" value="ADY56330.1"/>
    <property type="molecule type" value="Genomic_DNA"/>
</dbReference>
<accession>F0T1I9</accession>
<dbReference type="AlphaFoldDB" id="F0T1I9"/>
<dbReference type="Pfam" id="PF19912">
    <property type="entry name" value="DUF6385"/>
    <property type="match status" value="1"/>
</dbReference>
<name>F0T1I9_SYNGF</name>
<dbReference type="OrthoDB" id="1808778at2"/>
<proteinExistence type="predicted"/>
<evidence type="ECO:0000259" key="2">
    <source>
        <dbReference type="Pfam" id="PF19912"/>
    </source>
</evidence>
<dbReference type="RefSeq" id="WP_013625197.1">
    <property type="nucleotide sequence ID" value="NC_015172.1"/>
</dbReference>
<keyword evidence="1" id="KW-0472">Membrane</keyword>
<protein>
    <recommendedName>
        <fullName evidence="2">DUF6385 domain-containing protein</fullName>
    </recommendedName>
</protein>
<sequence>MNKDVRNNEARWLKLQAQGKNGEENLPFITDSQGRLILSSTLDVDIQADNLNIRDLTAARDSLTILASDLDVRALNGSQDSVQIQARNYTEDMESGTIVALGSRNFLPKDVSRYGRNYYVVRNVGGVGVTVTLQIAPVNSDNYYVDDGSSFSLIAGGTQIFTPSKLMKYVRIRVSAVLLGSVIVNYFGQS</sequence>
<feature type="domain" description="DUF6385" evidence="2">
    <location>
        <begin position="110"/>
        <end position="176"/>
    </location>
</feature>